<dbReference type="GO" id="GO:0006886">
    <property type="term" value="P:intracellular protein transport"/>
    <property type="evidence" value="ECO:0007669"/>
    <property type="project" value="InterPro"/>
</dbReference>
<name>E9GQV5_DAPPU</name>
<dbReference type="SUPFAM" id="SSF52540">
    <property type="entry name" value="P-loop containing nucleoside triphosphate hydrolases"/>
    <property type="match status" value="1"/>
</dbReference>
<protein>
    <submittedName>
        <fullName evidence="6">Uncharacterized protein</fullName>
    </submittedName>
</protein>
<keyword evidence="2" id="KW-0813">Transport</keyword>
<reference evidence="6 7" key="1">
    <citation type="journal article" date="2011" name="Science">
        <title>The ecoresponsive genome of Daphnia pulex.</title>
        <authorList>
            <person name="Colbourne J.K."/>
            <person name="Pfrender M.E."/>
            <person name="Gilbert D."/>
            <person name="Thomas W.K."/>
            <person name="Tucker A."/>
            <person name="Oakley T.H."/>
            <person name="Tokishita S."/>
            <person name="Aerts A."/>
            <person name="Arnold G.J."/>
            <person name="Basu M.K."/>
            <person name="Bauer D.J."/>
            <person name="Caceres C.E."/>
            <person name="Carmel L."/>
            <person name="Casola C."/>
            <person name="Choi J.H."/>
            <person name="Detter J.C."/>
            <person name="Dong Q."/>
            <person name="Dusheyko S."/>
            <person name="Eads B.D."/>
            <person name="Frohlich T."/>
            <person name="Geiler-Samerotte K.A."/>
            <person name="Gerlach D."/>
            <person name="Hatcher P."/>
            <person name="Jogdeo S."/>
            <person name="Krijgsveld J."/>
            <person name="Kriventseva E.V."/>
            <person name="Kultz D."/>
            <person name="Laforsch C."/>
            <person name="Lindquist E."/>
            <person name="Lopez J."/>
            <person name="Manak J.R."/>
            <person name="Muller J."/>
            <person name="Pangilinan J."/>
            <person name="Patwardhan R.P."/>
            <person name="Pitluck S."/>
            <person name="Pritham E.J."/>
            <person name="Rechtsteiner A."/>
            <person name="Rho M."/>
            <person name="Rogozin I.B."/>
            <person name="Sakarya O."/>
            <person name="Salamov A."/>
            <person name="Schaack S."/>
            <person name="Shapiro H."/>
            <person name="Shiga Y."/>
            <person name="Skalitzky C."/>
            <person name="Smith Z."/>
            <person name="Souvorov A."/>
            <person name="Sung W."/>
            <person name="Tang Z."/>
            <person name="Tsuchiya D."/>
            <person name="Tu H."/>
            <person name="Vos H."/>
            <person name="Wang M."/>
            <person name="Wolf Y.I."/>
            <person name="Yamagata H."/>
            <person name="Yamada T."/>
            <person name="Ye Y."/>
            <person name="Shaw J.R."/>
            <person name="Andrews J."/>
            <person name="Crease T.J."/>
            <person name="Tang H."/>
            <person name="Lucas S.M."/>
            <person name="Robertson H.M."/>
            <person name="Bork P."/>
            <person name="Koonin E.V."/>
            <person name="Zdobnov E.M."/>
            <person name="Grigoriev I.V."/>
            <person name="Lynch M."/>
            <person name="Boore J.L."/>
        </authorList>
    </citation>
    <scope>NUCLEOTIDE SEQUENCE [LARGE SCALE GENOMIC DNA]</scope>
</reference>
<organism evidence="6 7">
    <name type="scientific">Daphnia pulex</name>
    <name type="common">Water flea</name>
    <dbReference type="NCBI Taxonomy" id="6669"/>
    <lineage>
        <taxon>Eukaryota</taxon>
        <taxon>Metazoa</taxon>
        <taxon>Ecdysozoa</taxon>
        <taxon>Arthropoda</taxon>
        <taxon>Crustacea</taxon>
        <taxon>Branchiopoda</taxon>
        <taxon>Diplostraca</taxon>
        <taxon>Cladocera</taxon>
        <taxon>Anomopoda</taxon>
        <taxon>Daphniidae</taxon>
        <taxon>Daphnia</taxon>
    </lineage>
</organism>
<dbReference type="Gene3D" id="3.40.50.300">
    <property type="entry name" value="P-loop containing nucleotide triphosphate hydrolases"/>
    <property type="match status" value="2"/>
</dbReference>
<accession>E9GQV5</accession>
<dbReference type="FunFam" id="3.40.50.300:FF:004711">
    <property type="entry name" value="Uncharacterized protein"/>
    <property type="match status" value="1"/>
</dbReference>
<dbReference type="FunFam" id="3.90.1440.10:FF:000007">
    <property type="entry name" value="Uncharacterized protein"/>
    <property type="match status" value="1"/>
</dbReference>
<dbReference type="Gene3D" id="3.90.1440.10">
    <property type="entry name" value="SecA, preprotein cross-linking domain"/>
    <property type="match status" value="1"/>
</dbReference>
<dbReference type="OrthoDB" id="10067052at2759"/>
<keyword evidence="1" id="KW-0963">Cytoplasm</keyword>
<keyword evidence="7" id="KW-1185">Reference proteome</keyword>
<dbReference type="HOGENOM" id="CLU_034408_0_0_1"/>
<feature type="domain" description="Helicase C-terminal" evidence="4">
    <location>
        <begin position="345"/>
        <end position="479"/>
    </location>
</feature>
<dbReference type="PhylomeDB" id="E9GQV5"/>
<dbReference type="InterPro" id="IPR011115">
    <property type="entry name" value="SecA_DEAD"/>
</dbReference>
<evidence type="ECO:0000256" key="3">
    <source>
        <dbReference type="ARBA" id="ARBA00023010"/>
    </source>
</evidence>
<evidence type="ECO:0000259" key="5">
    <source>
        <dbReference type="PROSITE" id="PS51196"/>
    </source>
</evidence>
<dbReference type="PROSITE" id="PS51196">
    <property type="entry name" value="SECA_MOTOR_DEAD"/>
    <property type="match status" value="1"/>
</dbReference>
<dbReference type="GO" id="GO:0016020">
    <property type="term" value="C:membrane"/>
    <property type="evidence" value="ECO:0007669"/>
    <property type="project" value="InterPro"/>
</dbReference>
<gene>
    <name evidence="6" type="ORF">DAPPUDRAFT_53585</name>
</gene>
<dbReference type="InterPro" id="IPR027417">
    <property type="entry name" value="P-loop_NTPase"/>
</dbReference>
<dbReference type="PANTHER" id="PTHR30612:SF0">
    <property type="entry name" value="CHLOROPLAST PROTEIN-TRANSPORTING ATPASE"/>
    <property type="match status" value="1"/>
</dbReference>
<sequence length="479" mass="54265">MILLNELLNSTNILAQVSTGEGKSLIVAGVAIFCALSGLKVDIVTSNDVLAQRDSTLSVADGGLKDLYEYFKVGVANNCSQSQDVRIKAYNSDVVYGELANFQRDYLLHTFYGFNVRGDRKFNFVIVDEVDCMLLDRGSNTLYLSHDIPGMEMLESLYVFIWERIQKSENPSLNSKLIFFFRKVIERERHIRIPVHLLPFVDRHLDTWLANALRALELKRDEDYVIDQDRTDTSPDLNPQVIIIDPDTGTDQTTSQWDGALHQFLQFKEGCKLTPQSLKAVFISNEEYIKLYGKLAGVSGTLGSQTEKDYIVKTYNGCNYFTVPTALPKRFIYKMTKVLKTTESWLSSIIKEVRETVLTENTDKARSIAIFCRTIKDVNIVHNYLKINLPRLIGDNKVHRYTRDYEQFAFEAKQLEIGHVIIATNLAGRGTDIKISKELHENGGLHICLTYLPQNERITEQAMGRSGRKGAPGSGILIL</sequence>
<dbReference type="InterPro" id="IPR014018">
    <property type="entry name" value="SecA_motor_DEAD"/>
</dbReference>
<feature type="non-terminal residue" evidence="6">
    <location>
        <position position="1"/>
    </location>
</feature>
<dbReference type="PANTHER" id="PTHR30612">
    <property type="entry name" value="SECA INNER MEMBRANE COMPONENT OF SEC PROTEIN SECRETION SYSTEM"/>
    <property type="match status" value="1"/>
</dbReference>
<proteinExistence type="predicted"/>
<dbReference type="GO" id="GO:0006605">
    <property type="term" value="P:protein targeting"/>
    <property type="evidence" value="ECO:0007669"/>
    <property type="project" value="InterPro"/>
</dbReference>
<dbReference type="Proteomes" id="UP000000305">
    <property type="component" value="Unassembled WGS sequence"/>
</dbReference>
<dbReference type="FunFam" id="3.40.50.300:FF:003110">
    <property type="entry name" value="Uncharacterized protein"/>
    <property type="match status" value="1"/>
</dbReference>
<keyword evidence="2" id="KW-0653">Protein transport</keyword>
<evidence type="ECO:0000256" key="1">
    <source>
        <dbReference type="ARBA" id="ARBA00022490"/>
    </source>
</evidence>
<dbReference type="PROSITE" id="PS51194">
    <property type="entry name" value="HELICASE_CTER"/>
    <property type="match status" value="1"/>
</dbReference>
<dbReference type="Pfam" id="PF00271">
    <property type="entry name" value="Helicase_C"/>
    <property type="match status" value="1"/>
</dbReference>
<dbReference type="GO" id="GO:0017038">
    <property type="term" value="P:protein import"/>
    <property type="evidence" value="ECO:0007669"/>
    <property type="project" value="InterPro"/>
</dbReference>
<evidence type="ECO:0000313" key="7">
    <source>
        <dbReference type="Proteomes" id="UP000000305"/>
    </source>
</evidence>
<evidence type="ECO:0000313" key="6">
    <source>
        <dbReference type="EMBL" id="EFX78263.1"/>
    </source>
</evidence>
<dbReference type="PRINTS" id="PR00906">
    <property type="entry name" value="SECA"/>
</dbReference>
<dbReference type="eggNOG" id="ENOG502QS7I">
    <property type="taxonomic scope" value="Eukaryota"/>
</dbReference>
<evidence type="ECO:0000259" key="4">
    <source>
        <dbReference type="PROSITE" id="PS51194"/>
    </source>
</evidence>
<dbReference type="InterPro" id="IPR036670">
    <property type="entry name" value="SecA_X-link_sf"/>
</dbReference>
<dbReference type="InterPro" id="IPR001650">
    <property type="entry name" value="Helicase_C-like"/>
</dbReference>
<dbReference type="GO" id="GO:0005524">
    <property type="term" value="F:ATP binding"/>
    <property type="evidence" value="ECO:0000318"/>
    <property type="project" value="GO_Central"/>
</dbReference>
<evidence type="ECO:0000256" key="2">
    <source>
        <dbReference type="ARBA" id="ARBA00022927"/>
    </source>
</evidence>
<dbReference type="InParanoid" id="E9GQV5"/>
<dbReference type="InterPro" id="IPR000185">
    <property type="entry name" value="SecA"/>
</dbReference>
<dbReference type="SUPFAM" id="SSF81767">
    <property type="entry name" value="Pre-protein crosslinking domain of SecA"/>
    <property type="match status" value="1"/>
</dbReference>
<dbReference type="AlphaFoldDB" id="E9GQV5"/>
<keyword evidence="3" id="KW-0811">Translocation</keyword>
<dbReference type="KEGG" id="dpx:DAPPUDRAFT_53585"/>
<dbReference type="STRING" id="6669.E9GQV5"/>
<dbReference type="OMA" id="ASHNCSE"/>
<dbReference type="EMBL" id="GL732558">
    <property type="protein sequence ID" value="EFX78263.1"/>
    <property type="molecule type" value="Genomic_DNA"/>
</dbReference>
<dbReference type="SMART" id="SM00957">
    <property type="entry name" value="SecA_DEAD"/>
    <property type="match status" value="1"/>
</dbReference>
<feature type="domain" description="SecA family profile" evidence="5">
    <location>
        <begin position="1"/>
        <end position="479"/>
    </location>
</feature>
<dbReference type="Pfam" id="PF07517">
    <property type="entry name" value="SecA_DEAD"/>
    <property type="match status" value="1"/>
</dbReference>